<protein>
    <submittedName>
        <fullName evidence="2">Uncharacterized protein</fullName>
    </submittedName>
</protein>
<feature type="chain" id="PRO_5031498057" evidence="1">
    <location>
        <begin position="27"/>
        <end position="72"/>
    </location>
</feature>
<reference evidence="2 3" key="1">
    <citation type="submission" date="2020-08" db="EMBL/GenBank/DDBJ databases">
        <title>Genomic Encyclopedia of Type Strains, Phase III (KMG-III): the genomes of soil and plant-associated and newly described type strains.</title>
        <authorList>
            <person name="Whitman W."/>
        </authorList>
    </citation>
    <scope>NUCLEOTIDE SEQUENCE [LARGE SCALE GENOMIC DNA]</scope>
    <source>
        <strain evidence="2 3">CECT 8897</strain>
    </source>
</reference>
<accession>A0A7W5FT72</accession>
<evidence type="ECO:0000256" key="1">
    <source>
        <dbReference type="SAM" id="SignalP"/>
    </source>
</evidence>
<feature type="signal peptide" evidence="1">
    <location>
        <begin position="1"/>
        <end position="26"/>
    </location>
</feature>
<organism evidence="2 3">
    <name type="scientific">Pseudoduganella violacea</name>
    <dbReference type="NCBI Taxonomy" id="1715466"/>
    <lineage>
        <taxon>Bacteria</taxon>
        <taxon>Pseudomonadati</taxon>
        <taxon>Pseudomonadota</taxon>
        <taxon>Betaproteobacteria</taxon>
        <taxon>Burkholderiales</taxon>
        <taxon>Oxalobacteraceae</taxon>
        <taxon>Telluria group</taxon>
        <taxon>Pseudoduganella</taxon>
    </lineage>
</organism>
<evidence type="ECO:0000313" key="3">
    <source>
        <dbReference type="Proteomes" id="UP000541535"/>
    </source>
</evidence>
<keyword evidence="1" id="KW-0732">Signal</keyword>
<comment type="caution">
    <text evidence="2">The sequence shown here is derived from an EMBL/GenBank/DDBJ whole genome shotgun (WGS) entry which is preliminary data.</text>
</comment>
<dbReference type="AlphaFoldDB" id="A0A7W5FT72"/>
<name>A0A7W5FT72_9BURK</name>
<keyword evidence="3" id="KW-1185">Reference proteome</keyword>
<dbReference type="EMBL" id="JACHXD010000003">
    <property type="protein sequence ID" value="MBB3118327.1"/>
    <property type="molecule type" value="Genomic_DNA"/>
</dbReference>
<proteinExistence type="predicted"/>
<dbReference type="Proteomes" id="UP000541535">
    <property type="component" value="Unassembled WGS sequence"/>
</dbReference>
<dbReference type="RefSeq" id="WP_371871613.1">
    <property type="nucleotide sequence ID" value="NZ_JACHXD010000003.1"/>
</dbReference>
<evidence type="ECO:0000313" key="2">
    <source>
        <dbReference type="EMBL" id="MBB3118327.1"/>
    </source>
</evidence>
<sequence>MIMLNKTSRFLLLAVAGLTLSTSLSAGPAPWYIWRSKIDGARVCHQTPLGPGWEQESGPYKDSHCEKLVRAQ</sequence>
<gene>
    <name evidence="2" type="ORF">FHS03_001358</name>
</gene>